<dbReference type="Gene3D" id="1.10.10.250">
    <property type="entry name" value="Ribosomal protein L11, C-terminal domain"/>
    <property type="match status" value="1"/>
</dbReference>
<dbReference type="GO" id="GO:0005840">
    <property type="term" value="C:ribosome"/>
    <property type="evidence" value="ECO:0007669"/>
    <property type="project" value="InterPro"/>
</dbReference>
<gene>
    <name evidence="2" type="primary">Mrpl11</name>
    <name evidence="2" type="ORF">TRILEU_R15686</name>
</gene>
<dbReference type="InterPro" id="IPR036769">
    <property type="entry name" value="Ribosomal_uL11_C_sf"/>
</dbReference>
<name>A0A852JDK1_9PICI</name>
<keyword evidence="3" id="KW-1185">Reference proteome</keyword>
<dbReference type="Pfam" id="PF00298">
    <property type="entry name" value="Ribosomal_L11"/>
    <property type="match status" value="1"/>
</dbReference>
<feature type="non-terminal residue" evidence="2">
    <location>
        <position position="70"/>
    </location>
</feature>
<dbReference type="EMBL" id="WAAF01049756">
    <property type="protein sequence ID" value="NXX51944.1"/>
    <property type="molecule type" value="Genomic_DNA"/>
</dbReference>
<dbReference type="GO" id="GO:0003735">
    <property type="term" value="F:structural constituent of ribosome"/>
    <property type="evidence" value="ECO:0007669"/>
    <property type="project" value="InterPro"/>
</dbReference>
<dbReference type="InterPro" id="IPR020783">
    <property type="entry name" value="Ribosomal_uL11_C"/>
</dbReference>
<evidence type="ECO:0000313" key="2">
    <source>
        <dbReference type="EMBL" id="NXX51944.1"/>
    </source>
</evidence>
<feature type="non-terminal residue" evidence="2">
    <location>
        <position position="1"/>
    </location>
</feature>
<protein>
    <submittedName>
        <fullName evidence="2">RM11 protein</fullName>
    </submittedName>
</protein>
<feature type="domain" description="Large ribosomal subunit protein uL11 C-terminal" evidence="1">
    <location>
        <begin position="13"/>
        <end position="64"/>
    </location>
</feature>
<dbReference type="AlphaFoldDB" id="A0A852JDK1"/>
<proteinExistence type="predicted"/>
<dbReference type="OrthoDB" id="1091498at2759"/>
<accession>A0A852JDK1</accession>
<dbReference type="SUPFAM" id="SSF46906">
    <property type="entry name" value="Ribosomal protein L11, C-terminal domain"/>
    <property type="match status" value="1"/>
</dbReference>
<dbReference type="GO" id="GO:0006412">
    <property type="term" value="P:translation"/>
    <property type="evidence" value="ECO:0007669"/>
    <property type="project" value="InterPro"/>
</dbReference>
<evidence type="ECO:0000259" key="1">
    <source>
        <dbReference type="Pfam" id="PF00298"/>
    </source>
</evidence>
<reference evidence="2" key="1">
    <citation type="submission" date="2020-02" db="EMBL/GenBank/DDBJ databases">
        <title>Bird 10,000 Genomes (B10K) Project - Family phase.</title>
        <authorList>
            <person name="Zhang G."/>
        </authorList>
    </citation>
    <scope>NUCLEOTIDE SEQUENCE</scope>
    <source>
        <strain evidence="2">B10K-DU-002-37</strain>
        <tissue evidence="2">Muscle</tissue>
    </source>
</reference>
<sequence>GGVLTSLPPPQIKGQQEVGVVSLKHLYEVALVKQQDPGVGLRGTPLPALVRSLVGTARSLGIRVVPRYRP</sequence>
<organism evidence="2 3">
    <name type="scientific">Tricholaema leucomelas</name>
    <name type="common">pied barbet</name>
    <dbReference type="NCBI Taxonomy" id="240729"/>
    <lineage>
        <taxon>Eukaryota</taxon>
        <taxon>Metazoa</taxon>
        <taxon>Chordata</taxon>
        <taxon>Craniata</taxon>
        <taxon>Vertebrata</taxon>
        <taxon>Euteleostomi</taxon>
        <taxon>Archelosauria</taxon>
        <taxon>Archosauria</taxon>
        <taxon>Dinosauria</taxon>
        <taxon>Saurischia</taxon>
        <taxon>Theropoda</taxon>
        <taxon>Coelurosauria</taxon>
        <taxon>Aves</taxon>
        <taxon>Neognathae</taxon>
        <taxon>Neoaves</taxon>
        <taxon>Telluraves</taxon>
        <taxon>Coraciimorphae</taxon>
        <taxon>Piciformes</taxon>
        <taxon>Lybiidae</taxon>
        <taxon>Tricholaema lacrymosa</taxon>
    </lineage>
</organism>
<comment type="caution">
    <text evidence="2">The sequence shown here is derived from an EMBL/GenBank/DDBJ whole genome shotgun (WGS) entry which is preliminary data.</text>
</comment>
<evidence type="ECO:0000313" key="3">
    <source>
        <dbReference type="Proteomes" id="UP000627253"/>
    </source>
</evidence>
<dbReference type="Proteomes" id="UP000627253">
    <property type="component" value="Unassembled WGS sequence"/>
</dbReference>